<feature type="compositionally biased region" description="Basic residues" evidence="1">
    <location>
        <begin position="210"/>
        <end position="224"/>
    </location>
</feature>
<feature type="compositionally biased region" description="Polar residues" evidence="1">
    <location>
        <begin position="176"/>
        <end position="185"/>
    </location>
</feature>
<dbReference type="AlphaFoldDB" id="A0A4U0Y144"/>
<sequence>MEAQSTLYQRPLTFASQAKLFAWIDRSRSWNLKRVKTLTLRLTDVDLSPLLDPEQRHTRTSVWGLYQQELERLDHAMEVLPGIELLTISPPGPSHSHLLRGVYLSFLGLIQVRCQKLQLLVLEDDEAVADRVPTLRSIGSIGYIWPARRTDITPSAKSSSPAGGDERADAKLASGPTKSVHTAETQPRKRTGYSKPTEARIERVADSKAKVRVSKRVGRPRRVIGCRGRE</sequence>
<proteinExistence type="predicted"/>
<dbReference type="OrthoDB" id="3829094at2759"/>
<evidence type="ECO:0000256" key="1">
    <source>
        <dbReference type="SAM" id="MobiDB-lite"/>
    </source>
</evidence>
<name>A0A4U0Y144_9PEZI</name>
<feature type="region of interest" description="Disordered" evidence="1">
    <location>
        <begin position="152"/>
        <end position="230"/>
    </location>
</feature>
<comment type="caution">
    <text evidence="2">The sequence shown here is derived from an EMBL/GenBank/DDBJ whole genome shotgun (WGS) entry which is preliminary data.</text>
</comment>
<accession>A0A4U0Y144</accession>
<gene>
    <name evidence="2" type="ORF">B0A55_01501</name>
</gene>
<dbReference type="Proteomes" id="UP000309340">
    <property type="component" value="Unassembled WGS sequence"/>
</dbReference>
<reference evidence="2 3" key="1">
    <citation type="submission" date="2017-03" db="EMBL/GenBank/DDBJ databases">
        <title>Genomes of endolithic fungi from Antarctica.</title>
        <authorList>
            <person name="Coleine C."/>
            <person name="Masonjones S."/>
            <person name="Stajich J.E."/>
        </authorList>
    </citation>
    <scope>NUCLEOTIDE SEQUENCE [LARGE SCALE GENOMIC DNA]</scope>
    <source>
        <strain evidence="2 3">CCFEE 5184</strain>
    </source>
</reference>
<protein>
    <submittedName>
        <fullName evidence="2">Uncharacterized protein</fullName>
    </submittedName>
</protein>
<feature type="compositionally biased region" description="Polar residues" evidence="1">
    <location>
        <begin position="152"/>
        <end position="161"/>
    </location>
</feature>
<feature type="compositionally biased region" description="Basic and acidic residues" evidence="1">
    <location>
        <begin position="197"/>
        <end position="209"/>
    </location>
</feature>
<evidence type="ECO:0000313" key="2">
    <source>
        <dbReference type="EMBL" id="TKA82058.1"/>
    </source>
</evidence>
<keyword evidence="3" id="KW-1185">Reference proteome</keyword>
<evidence type="ECO:0000313" key="3">
    <source>
        <dbReference type="Proteomes" id="UP000309340"/>
    </source>
</evidence>
<organism evidence="2 3">
    <name type="scientific">Friedmanniomyces simplex</name>
    <dbReference type="NCBI Taxonomy" id="329884"/>
    <lineage>
        <taxon>Eukaryota</taxon>
        <taxon>Fungi</taxon>
        <taxon>Dikarya</taxon>
        <taxon>Ascomycota</taxon>
        <taxon>Pezizomycotina</taxon>
        <taxon>Dothideomycetes</taxon>
        <taxon>Dothideomycetidae</taxon>
        <taxon>Mycosphaerellales</taxon>
        <taxon>Teratosphaeriaceae</taxon>
        <taxon>Friedmanniomyces</taxon>
    </lineage>
</organism>
<dbReference type="EMBL" id="NAJQ01000041">
    <property type="protein sequence ID" value="TKA82058.1"/>
    <property type="molecule type" value="Genomic_DNA"/>
</dbReference>